<dbReference type="Proteomes" id="UP000830729">
    <property type="component" value="Plasmid unnamed2"/>
</dbReference>
<keyword evidence="3" id="KW-1185">Reference proteome</keyword>
<accession>A0A8U0I0S5</accession>
<reference evidence="2 3" key="1">
    <citation type="submission" date="2022-04" db="EMBL/GenBank/DDBJ databases">
        <title>Diverse halophilic archaea isolated from saline environments.</title>
        <authorList>
            <person name="Cui H.-L."/>
        </authorList>
    </citation>
    <scope>NUCLEOTIDE SEQUENCE [LARGE SCALE GENOMIC DNA]</scope>
    <source>
        <strain evidence="2 3">XZYJT49</strain>
        <plasmid evidence="2 3">unnamed2</plasmid>
    </source>
</reference>
<dbReference type="EMBL" id="CP096661">
    <property type="protein sequence ID" value="UPV76870.1"/>
    <property type="molecule type" value="Genomic_DNA"/>
</dbReference>
<evidence type="ECO:0000256" key="1">
    <source>
        <dbReference type="SAM" id="MobiDB-lite"/>
    </source>
</evidence>
<organism evidence="2 3">
    <name type="scientific">Halorussus limi</name>
    <dbReference type="NCBI Taxonomy" id="2938695"/>
    <lineage>
        <taxon>Archaea</taxon>
        <taxon>Methanobacteriati</taxon>
        <taxon>Methanobacteriota</taxon>
        <taxon>Stenosarchaea group</taxon>
        <taxon>Halobacteria</taxon>
        <taxon>Halobacteriales</taxon>
        <taxon>Haladaptataceae</taxon>
        <taxon>Halorussus</taxon>
    </lineage>
</organism>
<keyword evidence="2" id="KW-0614">Plasmid</keyword>
<proteinExistence type="predicted"/>
<sequence>MRAIPQNGGVPKSERPELAVGVRPLDSVGDERATATSAAPTTEVSVDGAR</sequence>
<feature type="region of interest" description="Disordered" evidence="1">
    <location>
        <begin position="1"/>
        <end position="50"/>
    </location>
</feature>
<gene>
    <name evidence="2" type="ORF">M0R89_20595</name>
</gene>
<dbReference type="GeneID" id="72187652"/>
<protein>
    <submittedName>
        <fullName evidence="2">Uncharacterized protein</fullName>
    </submittedName>
</protein>
<dbReference type="AlphaFoldDB" id="A0A8U0I0S5"/>
<evidence type="ECO:0000313" key="2">
    <source>
        <dbReference type="EMBL" id="UPV76870.1"/>
    </source>
</evidence>
<evidence type="ECO:0000313" key="3">
    <source>
        <dbReference type="Proteomes" id="UP000830729"/>
    </source>
</evidence>
<name>A0A8U0I0S5_9EURY</name>
<dbReference type="KEGG" id="halx:M0R89_20595"/>
<feature type="compositionally biased region" description="Polar residues" evidence="1">
    <location>
        <begin position="34"/>
        <end position="44"/>
    </location>
</feature>
<dbReference type="RefSeq" id="WP_248652903.1">
    <property type="nucleotide sequence ID" value="NZ_CP096661.1"/>
</dbReference>
<geneLocation type="plasmid" evidence="2 3">
    <name>unnamed2</name>
</geneLocation>